<keyword evidence="1" id="KW-0812">Transmembrane</keyword>
<dbReference type="EMBL" id="ADEF01000042">
    <property type="protein sequence ID" value="EFA97306.1"/>
    <property type="molecule type" value="Genomic_DNA"/>
</dbReference>
<keyword evidence="3" id="KW-1185">Reference proteome</keyword>
<feature type="transmembrane region" description="Helical" evidence="1">
    <location>
        <begin position="32"/>
        <end position="50"/>
    </location>
</feature>
<organism evidence="2 3">
    <name type="scientific">Hoylesella timonensis CRIS 5C-B1</name>
    <dbReference type="NCBI Taxonomy" id="679189"/>
    <lineage>
        <taxon>Bacteria</taxon>
        <taxon>Pseudomonadati</taxon>
        <taxon>Bacteroidota</taxon>
        <taxon>Bacteroidia</taxon>
        <taxon>Bacteroidales</taxon>
        <taxon>Prevotellaceae</taxon>
        <taxon>Hoylesella</taxon>
    </lineage>
</organism>
<reference evidence="2 3" key="1">
    <citation type="submission" date="2009-12" db="EMBL/GenBank/DDBJ databases">
        <title>Genome Sequence of Prevotella timonensis CRIS 5C-B1.</title>
        <authorList>
            <person name="Durkin A.S."/>
            <person name="Madupu R."/>
            <person name="Torralba M."/>
            <person name="Methe B."/>
            <person name="Sutton G."/>
            <person name="Strausberg R.L."/>
            <person name="Nelson K.E."/>
        </authorList>
    </citation>
    <scope>NUCLEOTIDE SEQUENCE [LARGE SCALE GENOMIC DNA]</scope>
    <source>
        <strain evidence="2 3">CRIS 5C-B1</strain>
    </source>
</reference>
<keyword evidence="1" id="KW-1133">Transmembrane helix</keyword>
<dbReference type="AlphaFoldDB" id="D1VZX0"/>
<sequence>MFVTGLLTNEAICTLIPGSISIPAVFLRRVTVILNNAMFLGFYWLIHFVVSSWRKPTRKA</sequence>
<dbReference type="Proteomes" id="UP000004001">
    <property type="component" value="Unassembled WGS sequence"/>
</dbReference>
<keyword evidence="1" id="KW-0472">Membrane</keyword>
<evidence type="ECO:0000313" key="2">
    <source>
        <dbReference type="EMBL" id="EFA97306.1"/>
    </source>
</evidence>
<evidence type="ECO:0000256" key="1">
    <source>
        <dbReference type="SAM" id="Phobius"/>
    </source>
</evidence>
<gene>
    <name evidence="2" type="ORF">HMPREF9019_0113</name>
</gene>
<evidence type="ECO:0000313" key="3">
    <source>
        <dbReference type="Proteomes" id="UP000004001"/>
    </source>
</evidence>
<protein>
    <submittedName>
        <fullName evidence="2">Uncharacterized protein</fullName>
    </submittedName>
</protein>
<accession>D1VZX0</accession>
<proteinExistence type="predicted"/>
<name>D1VZX0_9BACT</name>
<comment type="caution">
    <text evidence="2">The sequence shown here is derived from an EMBL/GenBank/DDBJ whole genome shotgun (WGS) entry which is preliminary data.</text>
</comment>